<dbReference type="AlphaFoldDB" id="A0A1Y1W9Z4"/>
<organism evidence="1 2">
    <name type="scientific">Linderina pennispora</name>
    <dbReference type="NCBI Taxonomy" id="61395"/>
    <lineage>
        <taxon>Eukaryota</taxon>
        <taxon>Fungi</taxon>
        <taxon>Fungi incertae sedis</taxon>
        <taxon>Zoopagomycota</taxon>
        <taxon>Kickxellomycotina</taxon>
        <taxon>Kickxellomycetes</taxon>
        <taxon>Kickxellales</taxon>
        <taxon>Kickxellaceae</taxon>
        <taxon>Linderina</taxon>
    </lineage>
</organism>
<dbReference type="Gene3D" id="3.80.10.10">
    <property type="entry name" value="Ribonuclease Inhibitor"/>
    <property type="match status" value="1"/>
</dbReference>
<dbReference type="InterPro" id="IPR032675">
    <property type="entry name" value="LRR_dom_sf"/>
</dbReference>
<dbReference type="EMBL" id="MCFD01000006">
    <property type="protein sequence ID" value="ORX70056.1"/>
    <property type="molecule type" value="Genomic_DNA"/>
</dbReference>
<gene>
    <name evidence="1" type="ORF">DL89DRAFT_257342</name>
</gene>
<accession>A0A1Y1W9Z4</accession>
<comment type="caution">
    <text evidence="1">The sequence shown here is derived from an EMBL/GenBank/DDBJ whole genome shotgun (WGS) entry which is preliminary data.</text>
</comment>
<evidence type="ECO:0000313" key="2">
    <source>
        <dbReference type="Proteomes" id="UP000193922"/>
    </source>
</evidence>
<protein>
    <submittedName>
        <fullName evidence="1">Uncharacterized protein</fullName>
    </submittedName>
</protein>
<name>A0A1Y1W9Z4_9FUNG</name>
<evidence type="ECO:0000313" key="1">
    <source>
        <dbReference type="EMBL" id="ORX70056.1"/>
    </source>
</evidence>
<dbReference type="GeneID" id="63802171"/>
<dbReference type="RefSeq" id="XP_040743694.1">
    <property type="nucleotide sequence ID" value="XM_040885523.1"/>
</dbReference>
<dbReference type="OrthoDB" id="5565643at2759"/>
<reference evidence="1 2" key="1">
    <citation type="submission" date="2016-07" db="EMBL/GenBank/DDBJ databases">
        <title>Pervasive Adenine N6-methylation of Active Genes in Fungi.</title>
        <authorList>
            <consortium name="DOE Joint Genome Institute"/>
            <person name="Mondo S.J."/>
            <person name="Dannebaum R.O."/>
            <person name="Kuo R.C."/>
            <person name="Labutti K."/>
            <person name="Haridas S."/>
            <person name="Kuo A."/>
            <person name="Salamov A."/>
            <person name="Ahrendt S.R."/>
            <person name="Lipzen A."/>
            <person name="Sullivan W."/>
            <person name="Andreopoulos W.B."/>
            <person name="Clum A."/>
            <person name="Lindquist E."/>
            <person name="Daum C."/>
            <person name="Ramamoorthy G.K."/>
            <person name="Gryganskyi A."/>
            <person name="Culley D."/>
            <person name="Magnuson J.K."/>
            <person name="James T.Y."/>
            <person name="O'Malley M.A."/>
            <person name="Stajich J.E."/>
            <person name="Spatafora J.W."/>
            <person name="Visel A."/>
            <person name="Grigoriev I.V."/>
        </authorList>
    </citation>
    <scope>NUCLEOTIDE SEQUENCE [LARGE SCALE GENOMIC DNA]</scope>
    <source>
        <strain evidence="1 2">ATCC 12442</strain>
    </source>
</reference>
<keyword evidence="2" id="KW-1185">Reference proteome</keyword>
<proteinExistence type="predicted"/>
<sequence>MVFKLKSKHASTPTALPSFKPFASLKTSPVSTAPAAVNEQSPEEFETTWFGAPVFDIGFWYDKGGMDKVREKREELMDGIEVLVLTYSTASSTDWDWHSLALGWPNVHTIDIECDVCNVETDQHTTRWLRIIQDQTLFPCAHTYRLTARWAGFSEVFEHPIGGGQMGSERQARLALLRHLPPHITHHESELLFLKYRLLFLTAVSFDMGEIEKTPQGSRCMYTYLNILLKTDVLGPKTLKLNSAKAQGIRTLLETINRNEQRLNYPLLRSVTDSTALQFSLRQLTLDMRKLTDGKTGIQFCAAHFPKLESLIIRHSPDLTGSQDQYMELGVLFSLPWKSLVELQLPFITDSLSRRLRDKCPALQFLVVRPEPRYERWPEYSKLFTPTGLRQLARQWLGLKQLIVNYAFRNYAVDTNTDMSLAVRRGTISKGPTSGTFSRASLSAATGTRSIVSAASELASLANSMIPGPASAESFTVQHASNNIRVLSLPYLQLTFATAFKLLEDLPHLRIFEFMSMSEKSESPPASISAGTFRRLTSLQDAMAPKKLFDVDALTKNRIKARKPPLENLILHDACNEDYLHRGWIDLLNLLAQLATVTFVTINSDDIGIANRITQNCRRYDANFVAECEDRTQSYRTCEAFAKSWSKVGGMYWGGS</sequence>
<dbReference type="Proteomes" id="UP000193922">
    <property type="component" value="Unassembled WGS sequence"/>
</dbReference>